<feature type="domain" description="AB hydrolase-1" evidence="2">
    <location>
        <begin position="29"/>
        <end position="235"/>
    </location>
</feature>
<protein>
    <submittedName>
        <fullName evidence="3">Alpha/beta hydrolase</fullName>
    </submittedName>
</protein>
<feature type="region of interest" description="Disordered" evidence="1">
    <location>
        <begin position="137"/>
        <end position="160"/>
    </location>
</feature>
<dbReference type="EMBL" id="CP073720">
    <property type="protein sequence ID" value="UWP85578.1"/>
    <property type="molecule type" value="Genomic_DNA"/>
</dbReference>
<dbReference type="InterPro" id="IPR029058">
    <property type="entry name" value="AB_hydrolase_fold"/>
</dbReference>
<dbReference type="InterPro" id="IPR050266">
    <property type="entry name" value="AB_hydrolase_sf"/>
</dbReference>
<dbReference type="Pfam" id="PF12697">
    <property type="entry name" value="Abhydrolase_6"/>
    <property type="match status" value="1"/>
</dbReference>
<gene>
    <name evidence="3" type="ORF">Dfulv_15575</name>
</gene>
<evidence type="ECO:0000313" key="4">
    <source>
        <dbReference type="Proteomes" id="UP001059617"/>
    </source>
</evidence>
<dbReference type="Gene3D" id="3.40.50.1820">
    <property type="entry name" value="alpha/beta hydrolase"/>
    <property type="match status" value="1"/>
</dbReference>
<dbReference type="Proteomes" id="UP001059617">
    <property type="component" value="Chromosome"/>
</dbReference>
<dbReference type="SUPFAM" id="SSF53474">
    <property type="entry name" value="alpha/beta-Hydrolases"/>
    <property type="match status" value="1"/>
</dbReference>
<keyword evidence="4" id="KW-1185">Reference proteome</keyword>
<reference evidence="3" key="1">
    <citation type="submission" date="2021-04" db="EMBL/GenBank/DDBJ databases">
        <authorList>
            <person name="Hartkoorn R.C."/>
            <person name="Beaudoing E."/>
            <person name="Hot D."/>
        </authorList>
    </citation>
    <scope>NUCLEOTIDE SEQUENCE</scope>
    <source>
        <strain evidence="3">NRRL B-16292</strain>
    </source>
</reference>
<reference evidence="3" key="2">
    <citation type="submission" date="2022-09" db="EMBL/GenBank/DDBJ databases">
        <title>Biosynthetic gene clusters of Dactylosporangioum fulvum.</title>
        <authorList>
            <person name="Caradec T."/>
        </authorList>
    </citation>
    <scope>NUCLEOTIDE SEQUENCE</scope>
    <source>
        <strain evidence="3">NRRL B-16292</strain>
    </source>
</reference>
<organism evidence="3 4">
    <name type="scientific">Dactylosporangium fulvum</name>
    <dbReference type="NCBI Taxonomy" id="53359"/>
    <lineage>
        <taxon>Bacteria</taxon>
        <taxon>Bacillati</taxon>
        <taxon>Actinomycetota</taxon>
        <taxon>Actinomycetes</taxon>
        <taxon>Micromonosporales</taxon>
        <taxon>Micromonosporaceae</taxon>
        <taxon>Dactylosporangium</taxon>
    </lineage>
</organism>
<proteinExistence type="predicted"/>
<keyword evidence="3" id="KW-0378">Hydrolase</keyword>
<evidence type="ECO:0000313" key="3">
    <source>
        <dbReference type="EMBL" id="UWP85578.1"/>
    </source>
</evidence>
<evidence type="ECO:0000256" key="1">
    <source>
        <dbReference type="SAM" id="MobiDB-lite"/>
    </source>
</evidence>
<sequence>MTSLTEKILQPQPDLPLTVRTGGAGKPMLILHGGSGPDSIDPLIEHYADTHLVVAPTVPGFAGTARPDWFTGIDNLAITYLNLIESEKLDPVIVIGSSFGGWVAAEMAVRDRARTIQQLVLLDAIGPEIAGHTVAVPGTPAHRPDAPTGHEPPRQGPPPGQVATMLAYTTSAMADPQLLRRLRHVPTPTLLVWGEDDHIVPPTFGQVYADAFPNSRFETIPGAGHITTRTHPKETLTHIDAFLA</sequence>
<name>A0ABY5W6F4_9ACTN</name>
<dbReference type="GO" id="GO:0016787">
    <property type="term" value="F:hydrolase activity"/>
    <property type="evidence" value="ECO:0007669"/>
    <property type="project" value="UniProtKB-KW"/>
</dbReference>
<dbReference type="InterPro" id="IPR000073">
    <property type="entry name" value="AB_hydrolase_1"/>
</dbReference>
<evidence type="ECO:0000259" key="2">
    <source>
        <dbReference type="Pfam" id="PF12697"/>
    </source>
</evidence>
<dbReference type="PANTHER" id="PTHR43798">
    <property type="entry name" value="MONOACYLGLYCEROL LIPASE"/>
    <property type="match status" value="1"/>
</dbReference>
<accession>A0ABY5W6F4</accession>
<dbReference type="PANTHER" id="PTHR43798:SF33">
    <property type="entry name" value="HYDROLASE, PUTATIVE (AFU_ORTHOLOGUE AFUA_2G14860)-RELATED"/>
    <property type="match status" value="1"/>
</dbReference>
<dbReference type="RefSeq" id="WP_259863713.1">
    <property type="nucleotide sequence ID" value="NZ_BAAAST010000012.1"/>
</dbReference>